<protein>
    <submittedName>
        <fullName evidence="1">Uncharacterized protein</fullName>
    </submittedName>
</protein>
<keyword evidence="2" id="KW-1185">Reference proteome</keyword>
<comment type="caution">
    <text evidence="1">The sequence shown here is derived from an EMBL/GenBank/DDBJ whole genome shotgun (WGS) entry which is preliminary data.</text>
</comment>
<gene>
    <name evidence="1" type="ORF">LY79DRAFT_7424</name>
</gene>
<dbReference type="Proteomes" id="UP001230504">
    <property type="component" value="Unassembled WGS sequence"/>
</dbReference>
<organism evidence="1 2">
    <name type="scientific">Colletotrichum navitas</name>
    <dbReference type="NCBI Taxonomy" id="681940"/>
    <lineage>
        <taxon>Eukaryota</taxon>
        <taxon>Fungi</taxon>
        <taxon>Dikarya</taxon>
        <taxon>Ascomycota</taxon>
        <taxon>Pezizomycotina</taxon>
        <taxon>Sordariomycetes</taxon>
        <taxon>Hypocreomycetidae</taxon>
        <taxon>Glomerellales</taxon>
        <taxon>Glomerellaceae</taxon>
        <taxon>Colletotrichum</taxon>
        <taxon>Colletotrichum graminicola species complex</taxon>
    </lineage>
</organism>
<dbReference type="GeneID" id="85449339"/>
<evidence type="ECO:0000313" key="1">
    <source>
        <dbReference type="EMBL" id="KAK1600104.1"/>
    </source>
</evidence>
<sequence>MSGLPGPHGGKRSSSLPFHFALRYCSRLPVGFGRGLLNWLLPHVFFPKGRSGSSPIWPGTHRWMLGPWESCFLLQGAPTGASHIRLGSVSLPDGKKKKKKVLEGEARQTWATERTRRAYWKLGTLATISASCPTTTAIGYAVSLIAVFPPPSLSFTS</sequence>
<dbReference type="EMBL" id="JAHLJV010000001">
    <property type="protein sequence ID" value="KAK1600104.1"/>
    <property type="molecule type" value="Genomic_DNA"/>
</dbReference>
<name>A0AAD8QFB6_9PEZI</name>
<dbReference type="RefSeq" id="XP_060420600.1">
    <property type="nucleotide sequence ID" value="XM_060565099.1"/>
</dbReference>
<reference evidence="1" key="1">
    <citation type="submission" date="2021-06" db="EMBL/GenBank/DDBJ databases">
        <title>Comparative genomics, transcriptomics and evolutionary studies reveal genomic signatures of adaptation to plant cell wall in hemibiotrophic fungi.</title>
        <authorList>
            <consortium name="DOE Joint Genome Institute"/>
            <person name="Baroncelli R."/>
            <person name="Diaz J.F."/>
            <person name="Benocci T."/>
            <person name="Peng M."/>
            <person name="Battaglia E."/>
            <person name="Haridas S."/>
            <person name="Andreopoulos W."/>
            <person name="Labutti K."/>
            <person name="Pangilinan J."/>
            <person name="Floch G.L."/>
            <person name="Makela M.R."/>
            <person name="Henrissat B."/>
            <person name="Grigoriev I.V."/>
            <person name="Crouch J.A."/>
            <person name="De Vries R.P."/>
            <person name="Sukno S.A."/>
            <person name="Thon M.R."/>
        </authorList>
    </citation>
    <scope>NUCLEOTIDE SEQUENCE</scope>
    <source>
        <strain evidence="1">CBS 125086</strain>
    </source>
</reference>
<proteinExistence type="predicted"/>
<evidence type="ECO:0000313" key="2">
    <source>
        <dbReference type="Proteomes" id="UP001230504"/>
    </source>
</evidence>
<accession>A0AAD8QFB6</accession>
<dbReference type="AlphaFoldDB" id="A0AAD8QFB6"/>